<dbReference type="Proteomes" id="UP001209878">
    <property type="component" value="Unassembled WGS sequence"/>
</dbReference>
<evidence type="ECO:0000313" key="2">
    <source>
        <dbReference type="EMBL" id="KAK2177916.1"/>
    </source>
</evidence>
<dbReference type="EMBL" id="JAODUO010000571">
    <property type="protein sequence ID" value="KAK2177916.1"/>
    <property type="molecule type" value="Genomic_DNA"/>
</dbReference>
<evidence type="ECO:0000313" key="3">
    <source>
        <dbReference type="Proteomes" id="UP001209878"/>
    </source>
</evidence>
<evidence type="ECO:0000256" key="1">
    <source>
        <dbReference type="SAM" id="SignalP"/>
    </source>
</evidence>
<proteinExistence type="predicted"/>
<organism evidence="2 3">
    <name type="scientific">Ridgeia piscesae</name>
    <name type="common">Tubeworm</name>
    <dbReference type="NCBI Taxonomy" id="27915"/>
    <lineage>
        <taxon>Eukaryota</taxon>
        <taxon>Metazoa</taxon>
        <taxon>Spiralia</taxon>
        <taxon>Lophotrochozoa</taxon>
        <taxon>Annelida</taxon>
        <taxon>Polychaeta</taxon>
        <taxon>Sedentaria</taxon>
        <taxon>Canalipalpata</taxon>
        <taxon>Sabellida</taxon>
        <taxon>Siboglinidae</taxon>
        <taxon>Ridgeia</taxon>
    </lineage>
</organism>
<keyword evidence="3" id="KW-1185">Reference proteome</keyword>
<feature type="signal peptide" evidence="1">
    <location>
        <begin position="1"/>
        <end position="31"/>
    </location>
</feature>
<protein>
    <recommendedName>
        <fullName evidence="4">Secreted protein</fullName>
    </recommendedName>
</protein>
<comment type="caution">
    <text evidence="2">The sequence shown here is derived from an EMBL/GenBank/DDBJ whole genome shotgun (WGS) entry which is preliminary data.</text>
</comment>
<gene>
    <name evidence="2" type="ORF">NP493_571g00028</name>
</gene>
<dbReference type="AlphaFoldDB" id="A0AAD9KUX4"/>
<sequence>MNSTRQMELTCWSHFLHVGLLLLGLVCGSASEDRNTSCSSPMDSSDVLKNLLNVSSARVRPDVDGPPVAVHCGFHIVNFGPFNDVDMEQ</sequence>
<keyword evidence="1" id="KW-0732">Signal</keyword>
<accession>A0AAD9KUX4</accession>
<reference evidence="2" key="1">
    <citation type="journal article" date="2023" name="Mol. Biol. Evol.">
        <title>Third-Generation Sequencing Reveals the Adaptive Role of the Epigenome in Three Deep-Sea Polychaetes.</title>
        <authorList>
            <person name="Perez M."/>
            <person name="Aroh O."/>
            <person name="Sun Y."/>
            <person name="Lan Y."/>
            <person name="Juniper S.K."/>
            <person name="Young C.R."/>
            <person name="Angers B."/>
            <person name="Qian P.Y."/>
        </authorList>
    </citation>
    <scope>NUCLEOTIDE SEQUENCE</scope>
    <source>
        <strain evidence="2">R07B-5</strain>
    </source>
</reference>
<evidence type="ECO:0008006" key="4">
    <source>
        <dbReference type="Google" id="ProtNLM"/>
    </source>
</evidence>
<feature type="chain" id="PRO_5042050375" description="Secreted protein" evidence="1">
    <location>
        <begin position="32"/>
        <end position="89"/>
    </location>
</feature>
<name>A0AAD9KUX4_RIDPI</name>